<protein>
    <submittedName>
        <fullName evidence="1">Uncharacterized protein</fullName>
    </submittedName>
</protein>
<reference evidence="1" key="1">
    <citation type="submission" date="2015-12" db="EMBL/GenBank/DDBJ databases">
        <title>Update maize B73 reference genome by single molecule sequencing technologies.</title>
        <authorList>
            <consortium name="Maize Genome Sequencing Project"/>
            <person name="Ware D."/>
        </authorList>
    </citation>
    <scope>NUCLEOTIDE SEQUENCE [LARGE SCALE GENOMIC DNA]</scope>
    <source>
        <tissue evidence="1">Seedling</tissue>
    </source>
</reference>
<accession>A0A1D6N1F0</accession>
<dbReference type="AlphaFoldDB" id="A0A1D6N1F0"/>
<feature type="non-terminal residue" evidence="1">
    <location>
        <position position="142"/>
    </location>
</feature>
<evidence type="ECO:0000313" key="1">
    <source>
        <dbReference type="EMBL" id="ONM34548.1"/>
    </source>
</evidence>
<dbReference type="InParanoid" id="A0A1D6N1F0"/>
<dbReference type="PROSITE" id="PS51257">
    <property type="entry name" value="PROKAR_LIPOPROTEIN"/>
    <property type="match status" value="1"/>
</dbReference>
<gene>
    <name evidence="1" type="ORF">ZEAMMB73_Zm00001d042101</name>
</gene>
<sequence>MSARPMESPPKNLLFFFFPLSCSCSSRSARFSLASFMAASCASPSVHSASHSDLRHWCHRSYHRMYGAYVQERSIHLGQVNSFTEVLRSILQEVLRSNSPAKRTKAEKLSQRGSIISAKRTNMDEDILTKAQRLAAKHNLEI</sequence>
<organism evidence="1">
    <name type="scientific">Zea mays</name>
    <name type="common">Maize</name>
    <dbReference type="NCBI Taxonomy" id="4577"/>
    <lineage>
        <taxon>Eukaryota</taxon>
        <taxon>Viridiplantae</taxon>
        <taxon>Streptophyta</taxon>
        <taxon>Embryophyta</taxon>
        <taxon>Tracheophyta</taxon>
        <taxon>Spermatophyta</taxon>
        <taxon>Magnoliopsida</taxon>
        <taxon>Liliopsida</taxon>
        <taxon>Poales</taxon>
        <taxon>Poaceae</taxon>
        <taxon>PACMAD clade</taxon>
        <taxon>Panicoideae</taxon>
        <taxon>Andropogonodae</taxon>
        <taxon>Andropogoneae</taxon>
        <taxon>Tripsacinae</taxon>
        <taxon>Zea</taxon>
    </lineage>
</organism>
<proteinExistence type="predicted"/>
<dbReference type="EMBL" id="CM007649">
    <property type="protein sequence ID" value="ONM34548.1"/>
    <property type="molecule type" value="Genomic_DNA"/>
</dbReference>
<name>A0A1D6N1F0_MAIZE</name>